<dbReference type="Ensembl" id="ENSACOT00000023051.1">
    <property type="protein sequence ID" value="ENSACOP00000022269.1"/>
    <property type="gene ID" value="ENSACOG00000015177.1"/>
</dbReference>
<protein>
    <submittedName>
        <fullName evidence="1">Uncharacterized protein</fullName>
    </submittedName>
</protein>
<dbReference type="AlphaFoldDB" id="A0A8B9GFK9"/>
<reference evidence="1" key="1">
    <citation type="submission" date="2025-08" db="UniProtKB">
        <authorList>
            <consortium name="Ensembl"/>
        </authorList>
    </citation>
    <scope>IDENTIFICATION</scope>
</reference>
<name>A0A8B9GFK9_9PSIT</name>
<dbReference type="SUPFAM" id="SSF82199">
    <property type="entry name" value="SET domain"/>
    <property type="match status" value="1"/>
</dbReference>
<reference evidence="1" key="2">
    <citation type="submission" date="2025-09" db="UniProtKB">
        <authorList>
            <consortium name="Ensembl"/>
        </authorList>
    </citation>
    <scope>IDENTIFICATION</scope>
</reference>
<evidence type="ECO:0000313" key="2">
    <source>
        <dbReference type="Proteomes" id="UP000694522"/>
    </source>
</evidence>
<dbReference type="Gene3D" id="3.90.1410.10">
    <property type="entry name" value="set domain protein methyltransferase, domain 1"/>
    <property type="match status" value="1"/>
</dbReference>
<dbReference type="Proteomes" id="UP000694522">
    <property type="component" value="Unplaced"/>
</dbReference>
<organism evidence="1 2">
    <name type="scientific">Amazona collaria</name>
    <name type="common">yellow-billed parrot</name>
    <dbReference type="NCBI Taxonomy" id="241587"/>
    <lineage>
        <taxon>Eukaryota</taxon>
        <taxon>Metazoa</taxon>
        <taxon>Chordata</taxon>
        <taxon>Craniata</taxon>
        <taxon>Vertebrata</taxon>
        <taxon>Euteleostomi</taxon>
        <taxon>Archelosauria</taxon>
        <taxon>Archosauria</taxon>
        <taxon>Dinosauria</taxon>
        <taxon>Saurischia</taxon>
        <taxon>Theropoda</taxon>
        <taxon>Coelurosauria</taxon>
        <taxon>Aves</taxon>
        <taxon>Neognathae</taxon>
        <taxon>Neoaves</taxon>
        <taxon>Telluraves</taxon>
        <taxon>Australaves</taxon>
        <taxon>Psittaciformes</taxon>
        <taxon>Psittacidae</taxon>
        <taxon>Amazona</taxon>
    </lineage>
</organism>
<sequence>KPAISVIFLIAGKDLGQCDLPAKCIAGWAEKEYPKLGDYRDAGEGLFIRDCGERTRGQLMFSVICSSLGQEPLQSQSGWVLPLALLHKYTASNSHLDQPVFWPEEEQRWLLQGTGIPEAVEKDLASIHLEYSSMILLFIESYPNIFDPKLYKQLVAFVMAYRNLLEEEDEDKGPSPPMMVANHSANLEYSSVNAKLLQQAASCSGSSLP</sequence>
<proteinExistence type="predicted"/>
<evidence type="ECO:0000313" key="1">
    <source>
        <dbReference type="Ensembl" id="ENSACOP00000022269.1"/>
    </source>
</evidence>
<dbReference type="InterPro" id="IPR046341">
    <property type="entry name" value="SET_dom_sf"/>
</dbReference>
<accession>A0A8B9GFK9</accession>
<keyword evidence="2" id="KW-1185">Reference proteome</keyword>